<dbReference type="InterPro" id="IPR000668">
    <property type="entry name" value="Peptidase_C1A_C"/>
</dbReference>
<dbReference type="EMBL" id="JACICY010000004">
    <property type="protein sequence ID" value="MBB3860687.1"/>
    <property type="molecule type" value="Genomic_DNA"/>
</dbReference>
<comment type="caution">
    <text evidence="2">The sequence shown here is derived from an EMBL/GenBank/DDBJ whole genome shotgun (WGS) entry which is preliminary data.</text>
</comment>
<keyword evidence="3" id="KW-1185">Reference proteome</keyword>
<accession>A0A7W6EVT5</accession>
<evidence type="ECO:0000313" key="2">
    <source>
        <dbReference type="EMBL" id="MBB3860687.1"/>
    </source>
</evidence>
<feature type="domain" description="Peptidase C1A papain C-terminal" evidence="1">
    <location>
        <begin position="204"/>
        <end position="279"/>
    </location>
</feature>
<sequence>MGISEVKIPLLKVPATCQGVLVALALGSLQPNSASAQADNEALVFMTGAEPIAAADYEALPKVGQFRAFLPKQVDLAPLFPKPGYQGAQPNCVAWATTYAAYSFLLADGAADKSAKSDPMSPAYVYNRLRKPGSACDRAIRIVDALKLLQSEGSVALSDFPDDIARCAIPAPPTIIDKAKAARLSDWRAISRSRRADGSKVVLDDIKGAASRGEPVVFAMPVMADFKALKGDTVYRHEQPENTNWHAMAVVGYDEARQAFRVINSWGTHWGDAGYAWIDYTTFGLLVGEAYAMKMLPQALPKAAPNIVPVDKASLPQVVDAYTTFESKAAALTCGKVTAVRNGEQLTVNGFGGDEAEVAALRKDAFALNKRVAWDVRVRHWPQCEAELTLSDALSLEGVKVALASPDRKALTGDPIAMKSGDIFGIRANASAERPWLSVIYLQADGSAVKLFRGNVGSKPVTIGLGGAEETRFQVGAPFGDEMIIALSSSGPLFEATKSDYSTEREFLSGLRSALSKREKGSASAAVLRLRTYD</sequence>
<gene>
    <name evidence="2" type="ORF">GGQ88_001956</name>
</gene>
<evidence type="ECO:0000313" key="3">
    <source>
        <dbReference type="Proteomes" id="UP000562395"/>
    </source>
</evidence>
<dbReference type="GO" id="GO:0006508">
    <property type="term" value="P:proteolysis"/>
    <property type="evidence" value="ECO:0007669"/>
    <property type="project" value="InterPro"/>
</dbReference>
<dbReference type="Pfam" id="PF00112">
    <property type="entry name" value="Peptidase_C1"/>
    <property type="match status" value="1"/>
</dbReference>
<organism evidence="2 3">
    <name type="scientific">Novosphingobium hassiacum</name>
    <dbReference type="NCBI Taxonomy" id="173676"/>
    <lineage>
        <taxon>Bacteria</taxon>
        <taxon>Pseudomonadati</taxon>
        <taxon>Pseudomonadota</taxon>
        <taxon>Alphaproteobacteria</taxon>
        <taxon>Sphingomonadales</taxon>
        <taxon>Sphingomonadaceae</taxon>
        <taxon>Novosphingobium</taxon>
    </lineage>
</organism>
<dbReference type="InterPro" id="IPR038765">
    <property type="entry name" value="Papain-like_cys_pep_sf"/>
</dbReference>
<dbReference type="SUPFAM" id="SSF54001">
    <property type="entry name" value="Cysteine proteinases"/>
    <property type="match status" value="1"/>
</dbReference>
<dbReference type="AlphaFoldDB" id="A0A7W6EVT5"/>
<protein>
    <recommendedName>
        <fullName evidence="1">Peptidase C1A papain C-terminal domain-containing protein</fullName>
    </recommendedName>
</protein>
<dbReference type="Proteomes" id="UP000562395">
    <property type="component" value="Unassembled WGS sequence"/>
</dbReference>
<name>A0A7W6EVT5_9SPHN</name>
<dbReference type="GO" id="GO:0008234">
    <property type="term" value="F:cysteine-type peptidase activity"/>
    <property type="evidence" value="ECO:0007669"/>
    <property type="project" value="InterPro"/>
</dbReference>
<evidence type="ECO:0000259" key="1">
    <source>
        <dbReference type="Pfam" id="PF00112"/>
    </source>
</evidence>
<reference evidence="2 3" key="1">
    <citation type="submission" date="2020-08" db="EMBL/GenBank/DDBJ databases">
        <title>Genomic Encyclopedia of Type Strains, Phase IV (KMG-IV): sequencing the most valuable type-strain genomes for metagenomic binning, comparative biology and taxonomic classification.</title>
        <authorList>
            <person name="Goeker M."/>
        </authorList>
    </citation>
    <scope>NUCLEOTIDE SEQUENCE [LARGE SCALE GENOMIC DNA]</scope>
    <source>
        <strain evidence="2 3">DSM 14552</strain>
    </source>
</reference>
<proteinExistence type="predicted"/>
<dbReference type="CDD" id="cd02619">
    <property type="entry name" value="Peptidase_C1"/>
    <property type="match status" value="1"/>
</dbReference>
<dbReference type="Gene3D" id="3.90.70.10">
    <property type="entry name" value="Cysteine proteinases"/>
    <property type="match status" value="1"/>
</dbReference>